<feature type="binding site" evidence="5">
    <location>
        <position position="83"/>
    </location>
    <ligand>
        <name>S-adenosyl-L-methionine</name>
        <dbReference type="ChEBI" id="CHEBI:59789"/>
    </ligand>
</feature>
<sequence>MLQTHLLRSLSTVNANEIAHFTRLSAEWWNERGEFSFLHKMNPVRMQFIREKLVETTYDELPEEAVNAKKVRILEGLDVLDIGCGGGLLSESLARLGAKTTGIDAAESNIAIAQHHASLDSRLPRNLTYRHTPAESLLQEPKRYDVVCSMEVLEHVDNPVMFLKTCAELLKPSGHLFLSTISRTPLSYFLTIFMAEKVLRKVADGTHTYSKFINPSELLDFFHEFRSPSTPQDAETQARPWISRLYDGQPTRKEAELRGMIYNPLSASWILAPRGAWGATECNYLFWVRKPAALGGEASEH</sequence>
<comment type="pathway">
    <text evidence="5">Cofactor biosynthesis; ubiquinone biosynthesis.</text>
</comment>
<evidence type="ECO:0000256" key="5">
    <source>
        <dbReference type="HAMAP-Rule" id="MF_03190"/>
    </source>
</evidence>
<dbReference type="PANTHER" id="PTHR43464">
    <property type="entry name" value="METHYLTRANSFERASE"/>
    <property type="match status" value="1"/>
</dbReference>
<reference evidence="6 7" key="1">
    <citation type="journal article" date="2020" name="ISME J.">
        <title>Uncovering the hidden diversity of litter-decomposition mechanisms in mushroom-forming fungi.</title>
        <authorList>
            <person name="Floudas D."/>
            <person name="Bentzer J."/>
            <person name="Ahren D."/>
            <person name="Johansson T."/>
            <person name="Persson P."/>
            <person name="Tunlid A."/>
        </authorList>
    </citation>
    <scope>NUCLEOTIDE SEQUENCE [LARGE SCALE GENOMIC DNA]</scope>
    <source>
        <strain evidence="6 7">CBS 406.79</strain>
    </source>
</reference>
<protein>
    <recommendedName>
        <fullName evidence="5">Ubiquinone biosynthesis O-methyltransferase, mitochondrial</fullName>
    </recommendedName>
    <alternativeName>
        <fullName evidence="5">3-demethylubiquinol 3-O-methyltransferase</fullName>
        <ecNumber evidence="5">2.1.1.64</ecNumber>
    </alternativeName>
    <alternativeName>
        <fullName evidence="5">3-demethylubiquinone 3-O-methyltransferase</fullName>
        <ecNumber evidence="5">2.1.1.-</ecNumber>
    </alternativeName>
    <alternativeName>
        <fullName evidence="5">Polyprenyldihydroxybenzoate methyltransferase</fullName>
        <ecNumber evidence="5">2.1.1.114</ecNumber>
    </alternativeName>
</protein>
<keyword evidence="5" id="KW-0472">Membrane</keyword>
<keyword evidence="4 5" id="KW-0949">S-adenosyl-L-methionine</keyword>
<dbReference type="OrthoDB" id="3265906at2759"/>
<dbReference type="Gene3D" id="3.40.50.150">
    <property type="entry name" value="Vaccinia Virus protein VP39"/>
    <property type="match status" value="1"/>
</dbReference>
<feature type="binding site" evidence="5">
    <location>
        <position position="154"/>
    </location>
    <ligand>
        <name>Mg(2+)</name>
        <dbReference type="ChEBI" id="CHEBI:18420"/>
    </ligand>
</feature>
<comment type="function">
    <text evidence="5">O-methyltransferase required for two non-consecutive steps during ubiquinone biosynthesis. Catalyzes the 2 O-methylation of 3,4-dihydroxy-5-(all-trans-polyprenyl)benzoic acid into 4-hydroxy-3-methoxy-5-(all-trans-polyprenyl)benzoic acid. Also catalyzes the last step of ubiquinone biosynthesis by mediating methylation of 3-demethylubiquinone into ubiquinone. Also able to mediate the methylation of 3-demethylubiquinol into ubiquinol.</text>
</comment>
<dbReference type="EMBL" id="JAACJN010000033">
    <property type="protein sequence ID" value="KAF5387339.1"/>
    <property type="molecule type" value="Genomic_DNA"/>
</dbReference>
<keyword evidence="5" id="KW-0496">Mitochondrion</keyword>
<keyword evidence="2 5" id="KW-0808">Transferase</keyword>
<comment type="caution">
    <text evidence="6">The sequence shown here is derived from an EMBL/GenBank/DDBJ whole genome shotgun (WGS) entry which is preliminary data.</text>
</comment>
<dbReference type="NCBIfam" id="TIGR01983">
    <property type="entry name" value="UbiG"/>
    <property type="match status" value="1"/>
</dbReference>
<dbReference type="InterPro" id="IPR010233">
    <property type="entry name" value="UbiG_MeTrfase"/>
</dbReference>
<keyword evidence="5" id="KW-0479">Metal-binding</keyword>
<keyword evidence="5" id="KW-0460">Magnesium</keyword>
<feature type="binding site" evidence="5">
    <location>
        <position position="104"/>
    </location>
    <ligand>
        <name>S-adenosyl-L-methionine</name>
        <dbReference type="ChEBI" id="CHEBI:59789"/>
    </ligand>
</feature>
<feature type="binding site" evidence="5">
    <location>
        <position position="150"/>
    </location>
    <ligand>
        <name>S-adenosyl-L-methionine</name>
        <dbReference type="ChEBI" id="CHEBI:59789"/>
    </ligand>
</feature>
<dbReference type="InterPro" id="IPR029063">
    <property type="entry name" value="SAM-dependent_MTases_sf"/>
</dbReference>
<organism evidence="6 7">
    <name type="scientific">Collybiopsis confluens</name>
    <dbReference type="NCBI Taxonomy" id="2823264"/>
    <lineage>
        <taxon>Eukaryota</taxon>
        <taxon>Fungi</taxon>
        <taxon>Dikarya</taxon>
        <taxon>Basidiomycota</taxon>
        <taxon>Agaricomycotina</taxon>
        <taxon>Agaricomycetes</taxon>
        <taxon>Agaricomycetidae</taxon>
        <taxon>Agaricales</taxon>
        <taxon>Marasmiineae</taxon>
        <taxon>Omphalotaceae</taxon>
        <taxon>Collybiopsis</taxon>
    </lineage>
</organism>
<comment type="catalytic activity">
    <reaction evidence="5">
        <text>a 3-demethylubiquinol + S-adenosyl-L-methionine = a ubiquinol + S-adenosyl-L-homocysteine + H(+)</text>
        <dbReference type="Rhea" id="RHEA:44380"/>
        <dbReference type="Rhea" id="RHEA-COMP:9566"/>
        <dbReference type="Rhea" id="RHEA-COMP:10914"/>
        <dbReference type="ChEBI" id="CHEBI:15378"/>
        <dbReference type="ChEBI" id="CHEBI:17976"/>
        <dbReference type="ChEBI" id="CHEBI:57856"/>
        <dbReference type="ChEBI" id="CHEBI:59789"/>
        <dbReference type="ChEBI" id="CHEBI:84422"/>
        <dbReference type="EC" id="2.1.1.64"/>
    </reaction>
</comment>
<dbReference type="GO" id="GO:0061542">
    <property type="term" value="F:3-demethylubiquinol 3-O-methyltransferase activity"/>
    <property type="evidence" value="ECO:0007669"/>
    <property type="project" value="UniProtKB-UniRule"/>
</dbReference>
<feature type="binding site" evidence="5">
    <location>
        <position position="45"/>
    </location>
    <ligand>
        <name>S-adenosyl-L-methionine</name>
        <dbReference type="ChEBI" id="CHEBI:59789"/>
    </ligand>
</feature>
<dbReference type="GO" id="GO:0010420">
    <property type="term" value="F:polyprenyldihydroxybenzoate methyltransferase activity"/>
    <property type="evidence" value="ECO:0007669"/>
    <property type="project" value="UniProtKB-UniRule"/>
</dbReference>
<proteinExistence type="inferred from homology"/>
<comment type="similarity">
    <text evidence="5">Belongs to the class I-like SAM-binding methyltransferase superfamily. UbiG/COQ3 family.</text>
</comment>
<comment type="catalytic activity">
    <reaction evidence="5">
        <text>a 3,4-dihydroxy-5-(all-trans-polyprenyl)benzoate + S-adenosyl-L-methionine = a 4-hydroxy-3-methoxy-5-(all-trans-polyprenyl)benzoate + S-adenosyl-L-homocysteine + H(+)</text>
        <dbReference type="Rhea" id="RHEA:44452"/>
        <dbReference type="Rhea" id="RHEA-COMP:10930"/>
        <dbReference type="Rhea" id="RHEA-COMP:10931"/>
        <dbReference type="ChEBI" id="CHEBI:15378"/>
        <dbReference type="ChEBI" id="CHEBI:57856"/>
        <dbReference type="ChEBI" id="CHEBI:59789"/>
        <dbReference type="ChEBI" id="CHEBI:64694"/>
        <dbReference type="ChEBI" id="CHEBI:84443"/>
        <dbReference type="EC" id="2.1.1.114"/>
    </reaction>
</comment>
<name>A0A8H5MB20_9AGAR</name>
<evidence type="ECO:0000256" key="3">
    <source>
        <dbReference type="ARBA" id="ARBA00022688"/>
    </source>
</evidence>
<evidence type="ECO:0000313" key="6">
    <source>
        <dbReference type="EMBL" id="KAF5387339.1"/>
    </source>
</evidence>
<dbReference type="UniPathway" id="UPA00232"/>
<comment type="catalytic activity">
    <reaction evidence="5">
        <text>a 3-demethylubiquinone + S-adenosyl-L-methionine = a ubiquinone + S-adenosyl-L-homocysteine</text>
        <dbReference type="Rhea" id="RHEA:81215"/>
        <dbReference type="Rhea" id="RHEA-COMP:9565"/>
        <dbReference type="Rhea" id="RHEA-COMP:19654"/>
        <dbReference type="ChEBI" id="CHEBI:16389"/>
        <dbReference type="ChEBI" id="CHEBI:57856"/>
        <dbReference type="ChEBI" id="CHEBI:59789"/>
        <dbReference type="ChEBI" id="CHEBI:231825"/>
    </reaction>
</comment>
<dbReference type="AlphaFoldDB" id="A0A8H5MB20"/>
<gene>
    <name evidence="5" type="primary">COQ3</name>
    <name evidence="6" type="ORF">D9757_005768</name>
</gene>
<evidence type="ECO:0000256" key="2">
    <source>
        <dbReference type="ARBA" id="ARBA00022679"/>
    </source>
</evidence>
<evidence type="ECO:0000313" key="7">
    <source>
        <dbReference type="Proteomes" id="UP000518752"/>
    </source>
</evidence>
<keyword evidence="5" id="KW-0999">Mitochondrion inner membrane</keyword>
<accession>A0A8H5MB20</accession>
<dbReference type="Proteomes" id="UP000518752">
    <property type="component" value="Unassembled WGS sequence"/>
</dbReference>
<dbReference type="CDD" id="cd02440">
    <property type="entry name" value="AdoMet_MTases"/>
    <property type="match status" value="1"/>
</dbReference>
<keyword evidence="1 5" id="KW-0489">Methyltransferase</keyword>
<dbReference type="GO" id="GO:0032259">
    <property type="term" value="P:methylation"/>
    <property type="evidence" value="ECO:0007669"/>
    <property type="project" value="UniProtKB-KW"/>
</dbReference>
<evidence type="ECO:0000256" key="1">
    <source>
        <dbReference type="ARBA" id="ARBA00022603"/>
    </source>
</evidence>
<dbReference type="EC" id="2.1.1.64" evidence="5"/>
<keyword evidence="7" id="KW-1185">Reference proteome</keyword>
<evidence type="ECO:0000256" key="4">
    <source>
        <dbReference type="ARBA" id="ARBA00022691"/>
    </source>
</evidence>
<dbReference type="GO" id="GO:0031314">
    <property type="term" value="C:extrinsic component of mitochondrial inner membrane"/>
    <property type="evidence" value="ECO:0007669"/>
    <property type="project" value="UniProtKB-UniRule"/>
</dbReference>
<feature type="binding site" evidence="5">
    <location>
        <position position="155"/>
    </location>
    <ligand>
        <name>Mg(2+)</name>
        <dbReference type="ChEBI" id="CHEBI:18420"/>
    </ligand>
</feature>
<comment type="subunit">
    <text evidence="5">Component of a multi-subunit COQ enzyme complex, composed of at least COQ3, COQ4, COQ5, COQ6, COQ7 and COQ9.</text>
</comment>
<dbReference type="GO" id="GO:0046872">
    <property type="term" value="F:metal ion binding"/>
    <property type="evidence" value="ECO:0007669"/>
    <property type="project" value="UniProtKB-KW"/>
</dbReference>
<keyword evidence="3 5" id="KW-0831">Ubiquinone biosynthesis</keyword>
<comment type="subcellular location">
    <subcellularLocation>
        <location evidence="5">Mitochondrion inner membrane</location>
        <topology evidence="5">Peripheral membrane protein</topology>
        <orientation evidence="5">Matrix side</orientation>
    </subcellularLocation>
</comment>
<dbReference type="EC" id="2.1.1.114" evidence="5"/>
<dbReference type="SUPFAM" id="SSF53335">
    <property type="entry name" value="S-adenosyl-L-methionine-dependent methyltransferases"/>
    <property type="match status" value="1"/>
</dbReference>
<feature type="binding site" evidence="5">
    <location>
        <position position="151"/>
    </location>
    <ligand>
        <name>Mg(2+)</name>
        <dbReference type="ChEBI" id="CHEBI:18420"/>
    </ligand>
</feature>
<comment type="cofactor">
    <cofactor evidence="5">
        <name>Mg(2+)</name>
        <dbReference type="ChEBI" id="CHEBI:18420"/>
    </cofactor>
</comment>
<dbReference type="EC" id="2.1.1.-" evidence="5"/>
<dbReference type="Pfam" id="PF13489">
    <property type="entry name" value="Methyltransf_23"/>
    <property type="match status" value="1"/>
</dbReference>
<dbReference type="PANTHER" id="PTHR43464:SF19">
    <property type="entry name" value="UBIQUINONE BIOSYNTHESIS O-METHYLTRANSFERASE, MITOCHONDRIAL"/>
    <property type="match status" value="1"/>
</dbReference>
<dbReference type="HAMAP" id="MF_00472">
    <property type="entry name" value="UbiG"/>
    <property type="match status" value="1"/>
</dbReference>